<dbReference type="Pfam" id="PF13465">
    <property type="entry name" value="zf-H2C2_2"/>
    <property type="match status" value="1"/>
</dbReference>
<organism evidence="7 8">
    <name type="scientific">Meganyctiphanes norvegica</name>
    <name type="common">Northern krill</name>
    <name type="synonym">Thysanopoda norvegica</name>
    <dbReference type="NCBI Taxonomy" id="48144"/>
    <lineage>
        <taxon>Eukaryota</taxon>
        <taxon>Metazoa</taxon>
        <taxon>Ecdysozoa</taxon>
        <taxon>Arthropoda</taxon>
        <taxon>Crustacea</taxon>
        <taxon>Multicrustacea</taxon>
        <taxon>Malacostraca</taxon>
        <taxon>Eumalacostraca</taxon>
        <taxon>Eucarida</taxon>
        <taxon>Euphausiacea</taxon>
        <taxon>Euphausiidae</taxon>
        <taxon>Meganyctiphanes</taxon>
    </lineage>
</organism>
<evidence type="ECO:0000256" key="5">
    <source>
        <dbReference type="PROSITE-ProRule" id="PRU00042"/>
    </source>
</evidence>
<dbReference type="Proteomes" id="UP001497623">
    <property type="component" value="Unassembled WGS sequence"/>
</dbReference>
<evidence type="ECO:0000256" key="1">
    <source>
        <dbReference type="ARBA" id="ARBA00022723"/>
    </source>
</evidence>
<dbReference type="GO" id="GO:0008270">
    <property type="term" value="F:zinc ion binding"/>
    <property type="evidence" value="ECO:0007669"/>
    <property type="project" value="UniProtKB-KW"/>
</dbReference>
<dbReference type="PROSITE" id="PS50157">
    <property type="entry name" value="ZINC_FINGER_C2H2_2"/>
    <property type="match status" value="1"/>
</dbReference>
<dbReference type="FunFam" id="3.30.160.60:FF:002343">
    <property type="entry name" value="Zinc finger protein 33A"/>
    <property type="match status" value="1"/>
</dbReference>
<dbReference type="PROSITE" id="PS00028">
    <property type="entry name" value="ZINC_FINGER_C2H2_1"/>
    <property type="match status" value="1"/>
</dbReference>
<evidence type="ECO:0000313" key="7">
    <source>
        <dbReference type="EMBL" id="CAL4104723.1"/>
    </source>
</evidence>
<dbReference type="PANTHER" id="PTHR23234:SF10">
    <property type="entry name" value="RIKEN CDNA 6720489N17 GENE-RELATED"/>
    <property type="match status" value="1"/>
</dbReference>
<gene>
    <name evidence="7" type="ORF">MNOR_LOCUS17836</name>
</gene>
<evidence type="ECO:0000256" key="4">
    <source>
        <dbReference type="ARBA" id="ARBA00022833"/>
    </source>
</evidence>
<dbReference type="SUPFAM" id="SSF57667">
    <property type="entry name" value="beta-beta-alpha zinc fingers"/>
    <property type="match status" value="1"/>
</dbReference>
<dbReference type="Gene3D" id="3.30.160.60">
    <property type="entry name" value="Classic Zinc Finger"/>
    <property type="match status" value="2"/>
</dbReference>
<keyword evidence="8" id="KW-1185">Reference proteome</keyword>
<evidence type="ECO:0000256" key="2">
    <source>
        <dbReference type="ARBA" id="ARBA00022737"/>
    </source>
</evidence>
<accession>A0AAV2QYM4</accession>
<evidence type="ECO:0000313" key="8">
    <source>
        <dbReference type="Proteomes" id="UP001497623"/>
    </source>
</evidence>
<dbReference type="GO" id="GO:0006355">
    <property type="term" value="P:regulation of DNA-templated transcription"/>
    <property type="evidence" value="ECO:0007669"/>
    <property type="project" value="UniProtKB-ARBA"/>
</dbReference>
<dbReference type="SMART" id="SM00355">
    <property type="entry name" value="ZnF_C2H2"/>
    <property type="match status" value="1"/>
</dbReference>
<dbReference type="AlphaFoldDB" id="A0AAV2QYM4"/>
<comment type="caution">
    <text evidence="7">The sequence shown here is derived from an EMBL/GenBank/DDBJ whole genome shotgun (WGS) entry which is preliminary data.</text>
</comment>
<keyword evidence="1" id="KW-0479">Metal-binding</keyword>
<reference evidence="7 8" key="1">
    <citation type="submission" date="2024-05" db="EMBL/GenBank/DDBJ databases">
        <authorList>
            <person name="Wallberg A."/>
        </authorList>
    </citation>
    <scope>NUCLEOTIDE SEQUENCE [LARGE SCALE GENOMIC DNA]</scope>
</reference>
<name>A0AAV2QYM4_MEGNR</name>
<dbReference type="InterPro" id="IPR036236">
    <property type="entry name" value="Znf_C2H2_sf"/>
</dbReference>
<feature type="domain" description="C2H2-type" evidence="6">
    <location>
        <begin position="40"/>
        <end position="67"/>
    </location>
</feature>
<sequence length="126" mass="14819">MNHEMNTHLGEKHINAVWQSFYKKCNLMRHLKIHTEEKPYQCIQCGKAFIDKGDIKHHLMTHTGEKPYQCSQPFTQKIILLLTCRPTQEKNHMSAPNMISHYHVTVILKIIREHILERSHINAANV</sequence>
<dbReference type="InterPro" id="IPR013087">
    <property type="entry name" value="Znf_C2H2_type"/>
</dbReference>
<keyword evidence="4" id="KW-0862">Zinc</keyword>
<keyword evidence="3 5" id="KW-0863">Zinc-finger</keyword>
<proteinExistence type="predicted"/>
<evidence type="ECO:0000256" key="3">
    <source>
        <dbReference type="ARBA" id="ARBA00022771"/>
    </source>
</evidence>
<dbReference type="PANTHER" id="PTHR23234">
    <property type="entry name" value="ZNF44 PROTEIN"/>
    <property type="match status" value="1"/>
</dbReference>
<evidence type="ECO:0000259" key="6">
    <source>
        <dbReference type="PROSITE" id="PS50157"/>
    </source>
</evidence>
<keyword evidence="2" id="KW-0677">Repeat</keyword>
<dbReference type="InterPro" id="IPR050758">
    <property type="entry name" value="Znf_C2H2-type"/>
</dbReference>
<protein>
    <recommendedName>
        <fullName evidence="6">C2H2-type domain-containing protein</fullName>
    </recommendedName>
</protein>
<dbReference type="EMBL" id="CAXKWB010012480">
    <property type="protein sequence ID" value="CAL4104723.1"/>
    <property type="molecule type" value="Genomic_DNA"/>
</dbReference>